<evidence type="ECO:0000313" key="1">
    <source>
        <dbReference type="EMBL" id="MFD2140126.1"/>
    </source>
</evidence>
<dbReference type="InterPro" id="IPR014710">
    <property type="entry name" value="RmlC-like_jellyroll"/>
</dbReference>
<organism evidence="1 2">
    <name type="scientific">Ancylobacter oerskovii</name>
    <dbReference type="NCBI Taxonomy" id="459519"/>
    <lineage>
        <taxon>Bacteria</taxon>
        <taxon>Pseudomonadati</taxon>
        <taxon>Pseudomonadota</taxon>
        <taxon>Alphaproteobacteria</taxon>
        <taxon>Hyphomicrobiales</taxon>
        <taxon>Xanthobacteraceae</taxon>
        <taxon>Ancylobacter</taxon>
    </lineage>
</organism>
<dbReference type="SUPFAM" id="SSF51182">
    <property type="entry name" value="RmlC-like cupins"/>
    <property type="match status" value="1"/>
</dbReference>
<dbReference type="RefSeq" id="WP_246548932.1">
    <property type="nucleotide sequence ID" value="NZ_JAHBGB010000033.1"/>
</dbReference>
<reference evidence="2" key="1">
    <citation type="journal article" date="2019" name="Int. J. Syst. Evol. Microbiol.">
        <title>The Global Catalogue of Microorganisms (GCM) 10K type strain sequencing project: providing services to taxonomists for standard genome sequencing and annotation.</title>
        <authorList>
            <consortium name="The Broad Institute Genomics Platform"/>
            <consortium name="The Broad Institute Genome Sequencing Center for Infectious Disease"/>
            <person name="Wu L."/>
            <person name="Ma J."/>
        </authorList>
    </citation>
    <scope>NUCLEOTIDE SEQUENCE [LARGE SCALE GENOMIC DNA]</scope>
    <source>
        <strain evidence="2">CCM 7435</strain>
    </source>
</reference>
<dbReference type="Gene3D" id="2.60.120.10">
    <property type="entry name" value="Jelly Rolls"/>
    <property type="match status" value="1"/>
</dbReference>
<dbReference type="InterPro" id="IPR011051">
    <property type="entry name" value="RmlC_Cupin_sf"/>
</dbReference>
<protein>
    <submittedName>
        <fullName evidence="1">HutD family protein</fullName>
    </submittedName>
</protein>
<dbReference type="CDD" id="cd20293">
    <property type="entry name" value="cupin_HutD_N"/>
    <property type="match status" value="1"/>
</dbReference>
<gene>
    <name evidence="1" type="ORF">ACFSNC_06935</name>
</gene>
<dbReference type="EMBL" id="JBHUHD010000001">
    <property type="protein sequence ID" value="MFD2140126.1"/>
    <property type="molecule type" value="Genomic_DNA"/>
</dbReference>
<accession>A0ABW4YUV1</accession>
<comment type="caution">
    <text evidence="1">The sequence shown here is derived from an EMBL/GenBank/DDBJ whole genome shotgun (WGS) entry which is preliminary data.</text>
</comment>
<dbReference type="PANTHER" id="PTHR37943">
    <property type="entry name" value="PROTEIN VES"/>
    <property type="match status" value="1"/>
</dbReference>
<name>A0ABW4YUV1_9HYPH</name>
<dbReference type="Pfam" id="PF05962">
    <property type="entry name" value="HutD"/>
    <property type="match status" value="1"/>
</dbReference>
<dbReference type="Proteomes" id="UP001597299">
    <property type="component" value="Unassembled WGS sequence"/>
</dbReference>
<keyword evidence="2" id="KW-1185">Reference proteome</keyword>
<dbReference type="InterPro" id="IPR010282">
    <property type="entry name" value="Uncharacterised_HutD/Ves"/>
</dbReference>
<proteinExistence type="predicted"/>
<evidence type="ECO:0000313" key="2">
    <source>
        <dbReference type="Proteomes" id="UP001597299"/>
    </source>
</evidence>
<sequence>MIRVLRAADHRVMRWKNGAGSTTEIAAFPPGAGLGAFDWRVSMADVTEDGPFSRFEGIDRTLAILDGEGVSLVVDGMDGEQSITRAGPPLAFPADAATSARLLGGPVRDLNVMSRREVFAHRLTRFATAEPVHVTPDIVPEGAVTLVISRSDGLVLAAGDARTVLDRDDAAFLDEEATVLPDGPAEFFLVRFRSATA</sequence>
<dbReference type="PANTHER" id="PTHR37943:SF1">
    <property type="entry name" value="PROTEIN VES"/>
    <property type="match status" value="1"/>
</dbReference>